<dbReference type="PANTHER" id="PTHR16222:SF24">
    <property type="entry name" value="ADP-RIBOSYLHYDROLASE ARH3"/>
    <property type="match status" value="1"/>
</dbReference>
<dbReference type="Proteomes" id="UP001589734">
    <property type="component" value="Unassembled WGS sequence"/>
</dbReference>
<dbReference type="PANTHER" id="PTHR16222">
    <property type="entry name" value="ADP-RIBOSYLGLYCOHYDROLASE"/>
    <property type="match status" value="1"/>
</dbReference>
<proteinExistence type="inferred from homology"/>
<keyword evidence="4" id="KW-1185">Reference proteome</keyword>
<dbReference type="RefSeq" id="WP_379683870.1">
    <property type="nucleotide sequence ID" value="NZ_JBHLYW010000001.1"/>
</dbReference>
<sequence>MMKSKIEAALFGLAIGDALGVPVEFESRTYLKENPVTEMFGFGTHHQPTGTWSDDSSLAFCLTESLCSGYDLKDIARNFVKWYSGNFWTPHGQVFDIGIATRHAILNIAKGYQPDLCGGFSESDNGNGSLMRILPLVFYLQNENDIEVVYQKAKEVSSITHAHFRSVFACFIYVVYCLEILKVKDKFEAYKNMQEAVFEFLKDKSFNPAEIDLFDRILKNDISKYPENNIHSSGYVLDSLQASFWCFLNSNSYEEAVLKAVNLGEDTDTTGAITGGLAGIYYGIENIPQKWIDNLVKSNDIKDLAKRLSKKLL</sequence>
<organism evidence="3 4">
    <name type="scientific">Flavobacterium procerum</name>
    <dbReference type="NCBI Taxonomy" id="1455569"/>
    <lineage>
        <taxon>Bacteria</taxon>
        <taxon>Pseudomonadati</taxon>
        <taxon>Bacteroidota</taxon>
        <taxon>Flavobacteriia</taxon>
        <taxon>Flavobacteriales</taxon>
        <taxon>Flavobacteriaceae</taxon>
        <taxon>Flavobacterium</taxon>
    </lineage>
</organism>
<keyword evidence="2" id="KW-0378">Hydrolase</keyword>
<dbReference type="Gene3D" id="1.10.4080.10">
    <property type="entry name" value="ADP-ribosylation/Crystallin J1"/>
    <property type="match status" value="1"/>
</dbReference>
<accession>A0ABV6BJ44</accession>
<dbReference type="EMBL" id="JBHLYW010000001">
    <property type="protein sequence ID" value="MFC0075468.1"/>
    <property type="molecule type" value="Genomic_DNA"/>
</dbReference>
<dbReference type="InterPro" id="IPR050792">
    <property type="entry name" value="ADP-ribosylglycohydrolase"/>
</dbReference>
<evidence type="ECO:0000256" key="1">
    <source>
        <dbReference type="ARBA" id="ARBA00010702"/>
    </source>
</evidence>
<comment type="caution">
    <text evidence="3">The sequence shown here is derived from an EMBL/GenBank/DDBJ whole genome shotgun (WGS) entry which is preliminary data.</text>
</comment>
<comment type="similarity">
    <text evidence="1">Belongs to the ADP-ribosylglycohydrolase family.</text>
</comment>
<dbReference type="SUPFAM" id="SSF101478">
    <property type="entry name" value="ADP-ribosylglycohydrolase"/>
    <property type="match status" value="1"/>
</dbReference>
<evidence type="ECO:0000256" key="2">
    <source>
        <dbReference type="ARBA" id="ARBA00022801"/>
    </source>
</evidence>
<evidence type="ECO:0000313" key="4">
    <source>
        <dbReference type="Proteomes" id="UP001589734"/>
    </source>
</evidence>
<evidence type="ECO:0000313" key="3">
    <source>
        <dbReference type="EMBL" id="MFC0075468.1"/>
    </source>
</evidence>
<protein>
    <submittedName>
        <fullName evidence="3">ADP-ribosylglycohydrolase family protein</fullName>
    </submittedName>
</protein>
<dbReference type="Pfam" id="PF03747">
    <property type="entry name" value="ADP_ribosyl_GH"/>
    <property type="match status" value="1"/>
</dbReference>
<dbReference type="InterPro" id="IPR036705">
    <property type="entry name" value="Ribosyl_crysJ1_sf"/>
</dbReference>
<reference evidence="3 4" key="1">
    <citation type="submission" date="2024-09" db="EMBL/GenBank/DDBJ databases">
        <authorList>
            <person name="Sun Q."/>
            <person name="Mori K."/>
        </authorList>
    </citation>
    <scope>NUCLEOTIDE SEQUENCE [LARGE SCALE GENOMIC DNA]</scope>
    <source>
        <strain evidence="3 4">CGMCC 1.12926</strain>
    </source>
</reference>
<gene>
    <name evidence="3" type="ORF">ACFFLS_00325</name>
</gene>
<dbReference type="InterPro" id="IPR005502">
    <property type="entry name" value="Ribosyl_crysJ1"/>
</dbReference>
<name>A0ABV6BJ44_9FLAO</name>